<protein>
    <recommendedName>
        <fullName evidence="7">PTS EIIA type-1 domain-containing protein</fullName>
    </recommendedName>
</protein>
<dbReference type="GO" id="GO:0016301">
    <property type="term" value="F:kinase activity"/>
    <property type="evidence" value="ECO:0007669"/>
    <property type="project" value="UniProtKB-KW"/>
</dbReference>
<organism evidence="8 9">
    <name type="scientific">Lentibacillus populi</name>
    <dbReference type="NCBI Taxonomy" id="1827502"/>
    <lineage>
        <taxon>Bacteria</taxon>
        <taxon>Bacillati</taxon>
        <taxon>Bacillota</taxon>
        <taxon>Bacilli</taxon>
        <taxon>Bacillales</taxon>
        <taxon>Bacillaceae</taxon>
        <taxon>Lentibacillus</taxon>
    </lineage>
</organism>
<dbReference type="EMBL" id="BMJD01000062">
    <property type="protein sequence ID" value="GGB60801.1"/>
    <property type="molecule type" value="Genomic_DNA"/>
</dbReference>
<evidence type="ECO:0000256" key="1">
    <source>
        <dbReference type="ARBA" id="ARBA00004496"/>
    </source>
</evidence>
<keyword evidence="3" id="KW-0762">Sugar transport</keyword>
<dbReference type="AlphaFoldDB" id="A0A9W5U296"/>
<dbReference type="Pfam" id="PF00358">
    <property type="entry name" value="PTS_EIIA_1"/>
    <property type="match status" value="1"/>
</dbReference>
<comment type="subcellular location">
    <subcellularLocation>
        <location evidence="1">Cytoplasm</location>
    </subcellularLocation>
</comment>
<comment type="caution">
    <text evidence="8">The sequence shown here is derived from an EMBL/GenBank/DDBJ whole genome shotgun (WGS) entry which is preliminary data.</text>
</comment>
<keyword evidence="9" id="KW-1185">Reference proteome</keyword>
<evidence type="ECO:0000313" key="8">
    <source>
        <dbReference type="EMBL" id="GGB60801.1"/>
    </source>
</evidence>
<dbReference type="InterPro" id="IPR050890">
    <property type="entry name" value="PTS_EIIA_component"/>
</dbReference>
<reference evidence="8" key="2">
    <citation type="submission" date="2020-09" db="EMBL/GenBank/DDBJ databases">
        <authorList>
            <person name="Sun Q."/>
            <person name="Zhou Y."/>
        </authorList>
    </citation>
    <scope>NUCLEOTIDE SEQUENCE</scope>
    <source>
        <strain evidence="8">CGMCC 1.15454</strain>
    </source>
</reference>
<sequence>MNGAEILIHIGLETVNLKGEGFTVYVQEGDVVNTGKKLITFDKDMIEEKASSTITPVIITNTDEMSEIQKLGKNNVEAGKDEILVVRK</sequence>
<dbReference type="GO" id="GO:0009401">
    <property type="term" value="P:phosphoenolpyruvate-dependent sugar phosphotransferase system"/>
    <property type="evidence" value="ECO:0007669"/>
    <property type="project" value="UniProtKB-KW"/>
</dbReference>
<keyword evidence="2" id="KW-0813">Transport</keyword>
<dbReference type="InterPro" id="IPR001127">
    <property type="entry name" value="PTS_EIIA_1_perm"/>
</dbReference>
<proteinExistence type="predicted"/>
<evidence type="ECO:0000256" key="2">
    <source>
        <dbReference type="ARBA" id="ARBA00022448"/>
    </source>
</evidence>
<keyword evidence="4" id="KW-0808">Transferase</keyword>
<dbReference type="PANTHER" id="PTHR45008:SF1">
    <property type="entry name" value="PTS SYSTEM GLUCOSE-SPECIFIC EIIA COMPONENT"/>
    <property type="match status" value="1"/>
</dbReference>
<evidence type="ECO:0000256" key="5">
    <source>
        <dbReference type="ARBA" id="ARBA00022683"/>
    </source>
</evidence>
<evidence type="ECO:0000256" key="4">
    <source>
        <dbReference type="ARBA" id="ARBA00022679"/>
    </source>
</evidence>
<evidence type="ECO:0000256" key="3">
    <source>
        <dbReference type="ARBA" id="ARBA00022597"/>
    </source>
</evidence>
<name>A0A9W5U296_9BACI</name>
<keyword evidence="6" id="KW-0418">Kinase</keyword>
<reference evidence="8" key="1">
    <citation type="journal article" date="2014" name="Int. J. Syst. Evol. Microbiol.">
        <title>Complete genome sequence of Corynebacterium casei LMG S-19264T (=DSM 44701T), isolated from a smear-ripened cheese.</title>
        <authorList>
            <consortium name="US DOE Joint Genome Institute (JGI-PGF)"/>
            <person name="Walter F."/>
            <person name="Albersmeier A."/>
            <person name="Kalinowski J."/>
            <person name="Ruckert C."/>
        </authorList>
    </citation>
    <scope>NUCLEOTIDE SEQUENCE</scope>
    <source>
        <strain evidence="8">CGMCC 1.15454</strain>
    </source>
</reference>
<accession>A0A9W5U296</accession>
<dbReference type="Proteomes" id="UP000621492">
    <property type="component" value="Unassembled WGS sequence"/>
</dbReference>
<evidence type="ECO:0000313" key="9">
    <source>
        <dbReference type="Proteomes" id="UP000621492"/>
    </source>
</evidence>
<evidence type="ECO:0000259" key="7">
    <source>
        <dbReference type="PROSITE" id="PS51093"/>
    </source>
</evidence>
<feature type="domain" description="PTS EIIA type-1" evidence="7">
    <location>
        <begin position="1"/>
        <end position="61"/>
    </location>
</feature>
<dbReference type="PANTHER" id="PTHR45008">
    <property type="entry name" value="PTS SYSTEM GLUCOSE-SPECIFIC EIIA COMPONENT"/>
    <property type="match status" value="1"/>
</dbReference>
<dbReference type="PROSITE" id="PS00371">
    <property type="entry name" value="PTS_EIIA_TYPE_1_HIS"/>
    <property type="match status" value="1"/>
</dbReference>
<dbReference type="PROSITE" id="PS51093">
    <property type="entry name" value="PTS_EIIA_TYPE_1"/>
    <property type="match status" value="1"/>
</dbReference>
<gene>
    <name evidence="8" type="ORF">GCM10011409_42650</name>
</gene>
<dbReference type="SUPFAM" id="SSF51261">
    <property type="entry name" value="Duplicated hybrid motif"/>
    <property type="match status" value="1"/>
</dbReference>
<evidence type="ECO:0000256" key="6">
    <source>
        <dbReference type="ARBA" id="ARBA00022777"/>
    </source>
</evidence>
<keyword evidence="5" id="KW-0598">Phosphotransferase system</keyword>
<dbReference type="Gene3D" id="2.70.70.10">
    <property type="entry name" value="Glucose Permease (Domain IIA)"/>
    <property type="match status" value="1"/>
</dbReference>
<dbReference type="GO" id="GO:0005737">
    <property type="term" value="C:cytoplasm"/>
    <property type="evidence" value="ECO:0007669"/>
    <property type="project" value="UniProtKB-SubCell"/>
</dbReference>
<dbReference type="InterPro" id="IPR011055">
    <property type="entry name" value="Dup_hybrid_motif"/>
</dbReference>